<evidence type="ECO:0000313" key="2">
    <source>
        <dbReference type="Proteomes" id="UP000412311"/>
    </source>
</evidence>
<proteinExistence type="predicted"/>
<accession>A0A5E7UD70</accession>
<evidence type="ECO:0000313" key="1">
    <source>
        <dbReference type="EMBL" id="VVQ08409.1"/>
    </source>
</evidence>
<name>A0A5E7UD70_PSEFL</name>
<dbReference type="Proteomes" id="UP000412311">
    <property type="component" value="Unassembled WGS sequence"/>
</dbReference>
<sequence length="74" mass="8461">MAGVRRISIRCGNRFNCPPMDRRRYLREQARSHIGMHFNCGSEPAREEASQAIDISELPITIAETQQIQHAIQP</sequence>
<gene>
    <name evidence="1" type="ORF">PS925_03115</name>
</gene>
<protein>
    <submittedName>
        <fullName evidence="1">Uncharacterized protein</fullName>
    </submittedName>
</protein>
<organism evidence="1 2">
    <name type="scientific">Pseudomonas fluorescens</name>
    <dbReference type="NCBI Taxonomy" id="294"/>
    <lineage>
        <taxon>Bacteria</taxon>
        <taxon>Pseudomonadati</taxon>
        <taxon>Pseudomonadota</taxon>
        <taxon>Gammaproteobacteria</taxon>
        <taxon>Pseudomonadales</taxon>
        <taxon>Pseudomonadaceae</taxon>
        <taxon>Pseudomonas</taxon>
    </lineage>
</organism>
<dbReference type="AlphaFoldDB" id="A0A5E7UD70"/>
<reference evidence="1 2" key="1">
    <citation type="submission" date="2019-09" db="EMBL/GenBank/DDBJ databases">
        <authorList>
            <person name="Chandra G."/>
            <person name="Truman W A."/>
        </authorList>
    </citation>
    <scope>NUCLEOTIDE SEQUENCE [LARGE SCALE GENOMIC DNA]</scope>
    <source>
        <strain evidence="1">PS925</strain>
    </source>
</reference>
<dbReference type="EMBL" id="CABVJG010000009">
    <property type="protein sequence ID" value="VVQ08409.1"/>
    <property type="molecule type" value="Genomic_DNA"/>
</dbReference>